<gene>
    <name evidence="2" type="ORF">AFUS01_LOCUS23813</name>
</gene>
<sequence length="60" mass="7077">NWLEKDGFKLVESDGKRGIEIPIPEEEEEDEEETDYPQEECCNEAVSYDYPCSTEEDNWD</sequence>
<evidence type="ECO:0000256" key="1">
    <source>
        <dbReference type="SAM" id="MobiDB-lite"/>
    </source>
</evidence>
<organism evidence="2 3">
    <name type="scientific">Allacma fusca</name>
    <dbReference type="NCBI Taxonomy" id="39272"/>
    <lineage>
        <taxon>Eukaryota</taxon>
        <taxon>Metazoa</taxon>
        <taxon>Ecdysozoa</taxon>
        <taxon>Arthropoda</taxon>
        <taxon>Hexapoda</taxon>
        <taxon>Collembola</taxon>
        <taxon>Symphypleona</taxon>
        <taxon>Sminthuridae</taxon>
        <taxon>Allacma</taxon>
    </lineage>
</organism>
<evidence type="ECO:0000313" key="3">
    <source>
        <dbReference type="Proteomes" id="UP000708208"/>
    </source>
</evidence>
<reference evidence="2" key="1">
    <citation type="submission" date="2021-06" db="EMBL/GenBank/DDBJ databases">
        <authorList>
            <person name="Hodson N. C."/>
            <person name="Mongue J. A."/>
            <person name="Jaron S. K."/>
        </authorList>
    </citation>
    <scope>NUCLEOTIDE SEQUENCE</scope>
</reference>
<dbReference type="EMBL" id="CAJVCH010290713">
    <property type="protein sequence ID" value="CAG7785171.1"/>
    <property type="molecule type" value="Genomic_DNA"/>
</dbReference>
<feature type="compositionally biased region" description="Acidic residues" evidence="1">
    <location>
        <begin position="23"/>
        <end position="37"/>
    </location>
</feature>
<comment type="caution">
    <text evidence="2">The sequence shown here is derived from an EMBL/GenBank/DDBJ whole genome shotgun (WGS) entry which is preliminary data.</text>
</comment>
<protein>
    <submittedName>
        <fullName evidence="2">Uncharacterized protein</fullName>
    </submittedName>
</protein>
<dbReference type="Proteomes" id="UP000708208">
    <property type="component" value="Unassembled WGS sequence"/>
</dbReference>
<feature type="region of interest" description="Disordered" evidence="1">
    <location>
        <begin position="15"/>
        <end position="37"/>
    </location>
</feature>
<feature type="non-terminal residue" evidence="2">
    <location>
        <position position="1"/>
    </location>
</feature>
<dbReference type="AlphaFoldDB" id="A0A8J2P239"/>
<evidence type="ECO:0000313" key="2">
    <source>
        <dbReference type="EMBL" id="CAG7785171.1"/>
    </source>
</evidence>
<accession>A0A8J2P239</accession>
<keyword evidence="3" id="KW-1185">Reference proteome</keyword>
<proteinExistence type="predicted"/>
<name>A0A8J2P239_9HEXA</name>